<name>A0A7T5R4C0_9BACT</name>
<evidence type="ECO:0000313" key="2">
    <source>
        <dbReference type="Proteomes" id="UP000595362"/>
    </source>
</evidence>
<dbReference type="EMBL" id="CP066681">
    <property type="protein sequence ID" value="QQG37310.1"/>
    <property type="molecule type" value="Genomic_DNA"/>
</dbReference>
<dbReference type="AlphaFoldDB" id="A0A7T5R4C0"/>
<proteinExistence type="predicted"/>
<organism evidence="1 2">
    <name type="scientific">Micavibrio aeruginosavorus</name>
    <dbReference type="NCBI Taxonomy" id="349221"/>
    <lineage>
        <taxon>Bacteria</taxon>
        <taxon>Pseudomonadati</taxon>
        <taxon>Bdellovibrionota</taxon>
        <taxon>Bdellovibrionia</taxon>
        <taxon>Bdellovibrionales</taxon>
        <taxon>Pseudobdellovibrionaceae</taxon>
        <taxon>Micavibrio</taxon>
    </lineage>
</organism>
<dbReference type="Proteomes" id="UP000595362">
    <property type="component" value="Chromosome"/>
</dbReference>
<evidence type="ECO:0000313" key="1">
    <source>
        <dbReference type="EMBL" id="QQG37310.1"/>
    </source>
</evidence>
<accession>A0A7T5R4C0</accession>
<protein>
    <submittedName>
        <fullName evidence="1">Uncharacterized protein</fullName>
    </submittedName>
</protein>
<gene>
    <name evidence="1" type="ORF">HYS17_05995</name>
</gene>
<sequence>MTNKNSTLEEVKEGDRLLVEPVYQMDFDPAAWKDLGPFLTDCYGYGLGLPFIGVNGLGNISSAFEMSASPETLTIESLKEKLAKRDGLQMLDNLPNDGSHVLAIFYGAKAAQGKPGYHCYCRNTNGLWSHLHSGGDCNNADRLPTQTDFSGDPITDPHRADRGAYNEFVGYAAIPYGGLLVRPKISLQIKDFPPLEKFTIRAIPLLL</sequence>
<reference evidence="1 2" key="1">
    <citation type="submission" date="2020-07" db="EMBL/GenBank/DDBJ databases">
        <title>Huge and variable diversity of episymbiotic CPR bacteria and DPANN archaea in groundwater ecosystems.</title>
        <authorList>
            <person name="He C.Y."/>
            <person name="Keren R."/>
            <person name="Whittaker M."/>
            <person name="Farag I.F."/>
            <person name="Doudna J."/>
            <person name="Cate J.H.D."/>
            <person name="Banfield J.F."/>
        </authorList>
    </citation>
    <scope>NUCLEOTIDE SEQUENCE [LARGE SCALE GENOMIC DNA]</scope>
    <source>
        <strain evidence="1">NC_groundwater_70_Ag_B-0.1um_54_66</strain>
    </source>
</reference>